<dbReference type="AlphaFoldDB" id="A0A0N4TRX5"/>
<evidence type="ECO:0000313" key="2">
    <source>
        <dbReference type="Proteomes" id="UP000278627"/>
    </source>
</evidence>
<reference evidence="3" key="1">
    <citation type="submission" date="2017-02" db="UniProtKB">
        <authorList>
            <consortium name="WormBaseParasite"/>
        </authorList>
    </citation>
    <scope>IDENTIFICATION</scope>
</reference>
<sequence length="58" mass="7089">MIYPHKLHNHFLLDPRLEQYMLVELFPLCQDFYYHGLEQLTISFPSIDEYPVSNLQYQ</sequence>
<evidence type="ECO:0000313" key="3">
    <source>
        <dbReference type="WBParaSite" id="BPAG_0001142501-mRNA-1"/>
    </source>
</evidence>
<dbReference type="Proteomes" id="UP000278627">
    <property type="component" value="Unassembled WGS sequence"/>
</dbReference>
<reference evidence="1 2" key="2">
    <citation type="submission" date="2018-11" db="EMBL/GenBank/DDBJ databases">
        <authorList>
            <consortium name="Pathogen Informatics"/>
        </authorList>
    </citation>
    <scope>NUCLEOTIDE SEQUENCE [LARGE SCALE GENOMIC DNA]</scope>
</reference>
<proteinExistence type="predicted"/>
<name>A0A0N4TRX5_BRUPA</name>
<gene>
    <name evidence="1" type="ORF">BPAG_LOCUS11387</name>
</gene>
<accession>A0A0N4TRX5</accession>
<organism evidence="3">
    <name type="scientific">Brugia pahangi</name>
    <name type="common">Filarial nematode worm</name>
    <dbReference type="NCBI Taxonomy" id="6280"/>
    <lineage>
        <taxon>Eukaryota</taxon>
        <taxon>Metazoa</taxon>
        <taxon>Ecdysozoa</taxon>
        <taxon>Nematoda</taxon>
        <taxon>Chromadorea</taxon>
        <taxon>Rhabditida</taxon>
        <taxon>Spirurina</taxon>
        <taxon>Spiruromorpha</taxon>
        <taxon>Filarioidea</taxon>
        <taxon>Onchocercidae</taxon>
        <taxon>Brugia</taxon>
    </lineage>
</organism>
<dbReference type="EMBL" id="UZAD01013227">
    <property type="protein sequence ID" value="VDN92573.1"/>
    <property type="molecule type" value="Genomic_DNA"/>
</dbReference>
<dbReference type="STRING" id="6280.A0A0N4TRX5"/>
<keyword evidence="2" id="KW-1185">Reference proteome</keyword>
<protein>
    <submittedName>
        <fullName evidence="1 3">Uncharacterized protein</fullName>
    </submittedName>
</protein>
<dbReference type="WBParaSite" id="BPAG_0001142501-mRNA-1">
    <property type="protein sequence ID" value="BPAG_0001142501-mRNA-1"/>
    <property type="gene ID" value="BPAG_0001142501"/>
</dbReference>
<evidence type="ECO:0000313" key="1">
    <source>
        <dbReference type="EMBL" id="VDN92573.1"/>
    </source>
</evidence>